<dbReference type="EMBL" id="PDCK01000043">
    <property type="protein sequence ID" value="PRQ29712.1"/>
    <property type="molecule type" value="Genomic_DNA"/>
</dbReference>
<evidence type="ECO:0000313" key="1">
    <source>
        <dbReference type="EMBL" id="PRQ29712.1"/>
    </source>
</evidence>
<comment type="caution">
    <text evidence="1">The sequence shown here is derived from an EMBL/GenBank/DDBJ whole genome shotgun (WGS) entry which is preliminary data.</text>
</comment>
<dbReference type="Gramene" id="PRQ29712">
    <property type="protein sequence ID" value="PRQ29712"/>
    <property type="gene ID" value="RchiOBHm_Chr5g0016761"/>
</dbReference>
<proteinExistence type="predicted"/>
<evidence type="ECO:0000313" key="2">
    <source>
        <dbReference type="Proteomes" id="UP000238479"/>
    </source>
</evidence>
<dbReference type="AlphaFoldDB" id="A0A2P6Q6A3"/>
<name>A0A2P6Q6A3_ROSCH</name>
<dbReference type="Proteomes" id="UP000238479">
    <property type="component" value="Chromosome 5"/>
</dbReference>
<gene>
    <name evidence="1" type="ORF">RchiOBHm_Chr5g0016761</name>
</gene>
<protein>
    <submittedName>
        <fullName evidence="1">Uncharacterized protein</fullName>
    </submittedName>
</protein>
<sequence>MLELLLELVRGIGSTTCSSCALVPDGDDVAVPCLPCLSLFFFLG</sequence>
<organism evidence="1 2">
    <name type="scientific">Rosa chinensis</name>
    <name type="common">China rose</name>
    <dbReference type="NCBI Taxonomy" id="74649"/>
    <lineage>
        <taxon>Eukaryota</taxon>
        <taxon>Viridiplantae</taxon>
        <taxon>Streptophyta</taxon>
        <taxon>Embryophyta</taxon>
        <taxon>Tracheophyta</taxon>
        <taxon>Spermatophyta</taxon>
        <taxon>Magnoliopsida</taxon>
        <taxon>eudicotyledons</taxon>
        <taxon>Gunneridae</taxon>
        <taxon>Pentapetalae</taxon>
        <taxon>rosids</taxon>
        <taxon>fabids</taxon>
        <taxon>Rosales</taxon>
        <taxon>Rosaceae</taxon>
        <taxon>Rosoideae</taxon>
        <taxon>Rosoideae incertae sedis</taxon>
        <taxon>Rosa</taxon>
    </lineage>
</organism>
<keyword evidence="2" id="KW-1185">Reference proteome</keyword>
<reference evidence="1 2" key="1">
    <citation type="journal article" date="2018" name="Nat. Genet.">
        <title>The Rosa genome provides new insights in the design of modern roses.</title>
        <authorList>
            <person name="Bendahmane M."/>
        </authorList>
    </citation>
    <scope>NUCLEOTIDE SEQUENCE [LARGE SCALE GENOMIC DNA]</scope>
    <source>
        <strain evidence="2">cv. Old Blush</strain>
    </source>
</reference>
<accession>A0A2P6Q6A3</accession>